<organism evidence="2 3">
    <name type="scientific">Knufia fluminis</name>
    <dbReference type="NCBI Taxonomy" id="191047"/>
    <lineage>
        <taxon>Eukaryota</taxon>
        <taxon>Fungi</taxon>
        <taxon>Dikarya</taxon>
        <taxon>Ascomycota</taxon>
        <taxon>Pezizomycotina</taxon>
        <taxon>Eurotiomycetes</taxon>
        <taxon>Chaetothyriomycetidae</taxon>
        <taxon>Chaetothyriales</taxon>
        <taxon>Trichomeriaceae</taxon>
        <taxon>Knufia</taxon>
    </lineage>
</organism>
<sequence>MNQQLDPESFLQHVTLLDATETDGSERNALVEVRPRGFHYRAPQPPHQLTSPYTSEADLFQTIHMGPAVVDRAKWHLVIDGLVARPFSVSWSQLMQFPKESITAFHECYGSPVKPPTTNLWRIGNVIWGGVRLDILLNLAQPLPEARYVWSDGLENGSFGEAKHVDRYQKDMTLVKAMTPGCLVAYEMNGEPLGKERGGPVRLIVPGWYGTNSTKWLCRLTLQETRSKSPFTTMYYNEVDPTDVTRKRKRPCWDVEPNSFLLTMPAEDGEVEGPQVKIAGRAWGAIEIKQVSICVREKNEWVERATVTLLERKQYEWQYFEAVINLEPGRHQLMARATDQTGMTQPVSGRRNHAHIIEISVK</sequence>
<feature type="domain" description="Oxidoreductase molybdopterin-binding" evidence="1">
    <location>
        <begin position="67"/>
        <end position="230"/>
    </location>
</feature>
<dbReference type="Gene3D" id="3.90.420.10">
    <property type="entry name" value="Oxidoreductase, molybdopterin-binding domain"/>
    <property type="match status" value="1"/>
</dbReference>
<dbReference type="GO" id="GO:0020037">
    <property type="term" value="F:heme binding"/>
    <property type="evidence" value="ECO:0007669"/>
    <property type="project" value="TreeGrafter"/>
</dbReference>
<dbReference type="Proteomes" id="UP001316803">
    <property type="component" value="Unassembled WGS sequence"/>
</dbReference>
<dbReference type="AlphaFoldDB" id="A0AAN8IAC0"/>
<comment type="caution">
    <text evidence="2">The sequence shown here is derived from an EMBL/GenBank/DDBJ whole genome shotgun (WGS) entry which is preliminary data.</text>
</comment>
<dbReference type="GO" id="GO:0005739">
    <property type="term" value="C:mitochondrion"/>
    <property type="evidence" value="ECO:0007669"/>
    <property type="project" value="TreeGrafter"/>
</dbReference>
<gene>
    <name evidence="2" type="ORF">OHC33_002026</name>
</gene>
<dbReference type="SUPFAM" id="SSF81296">
    <property type="entry name" value="E set domains"/>
    <property type="match status" value="1"/>
</dbReference>
<dbReference type="Pfam" id="PF00174">
    <property type="entry name" value="Oxidored_molyb"/>
    <property type="match status" value="1"/>
</dbReference>
<dbReference type="SUPFAM" id="SSF56524">
    <property type="entry name" value="Oxidoreductase molybdopterin-binding domain"/>
    <property type="match status" value="1"/>
</dbReference>
<dbReference type="GO" id="GO:0008482">
    <property type="term" value="F:sulfite oxidase activity"/>
    <property type="evidence" value="ECO:0007669"/>
    <property type="project" value="TreeGrafter"/>
</dbReference>
<dbReference type="InterPro" id="IPR036374">
    <property type="entry name" value="OxRdtase_Mopterin-bd_sf"/>
</dbReference>
<dbReference type="EMBL" id="JAKLMC020000004">
    <property type="protein sequence ID" value="KAK5956541.1"/>
    <property type="molecule type" value="Genomic_DNA"/>
</dbReference>
<dbReference type="InterPro" id="IPR014756">
    <property type="entry name" value="Ig_E-set"/>
</dbReference>
<name>A0AAN8IAC0_9EURO</name>
<evidence type="ECO:0000313" key="3">
    <source>
        <dbReference type="Proteomes" id="UP001316803"/>
    </source>
</evidence>
<dbReference type="PRINTS" id="PR00407">
    <property type="entry name" value="EUMOPTERIN"/>
</dbReference>
<dbReference type="InterPro" id="IPR008335">
    <property type="entry name" value="Mopterin_OxRdtase_euk"/>
</dbReference>
<dbReference type="GO" id="GO:0043546">
    <property type="term" value="F:molybdopterin cofactor binding"/>
    <property type="evidence" value="ECO:0007669"/>
    <property type="project" value="TreeGrafter"/>
</dbReference>
<accession>A0AAN8IAC0</accession>
<evidence type="ECO:0000313" key="2">
    <source>
        <dbReference type="EMBL" id="KAK5956541.1"/>
    </source>
</evidence>
<keyword evidence="3" id="KW-1185">Reference proteome</keyword>
<dbReference type="PANTHER" id="PTHR19372:SF7">
    <property type="entry name" value="SULFITE OXIDASE, MITOCHONDRIAL"/>
    <property type="match status" value="1"/>
</dbReference>
<proteinExistence type="predicted"/>
<reference evidence="2 3" key="1">
    <citation type="submission" date="2022-12" db="EMBL/GenBank/DDBJ databases">
        <title>Genomic features and morphological characterization of a novel Knufia sp. strain isolated from spacecraft assembly facility.</title>
        <authorList>
            <person name="Teixeira M."/>
            <person name="Chander A.M."/>
            <person name="Stajich J.E."/>
            <person name="Venkateswaran K."/>
        </authorList>
    </citation>
    <scope>NUCLEOTIDE SEQUENCE [LARGE SCALE GENOMIC DNA]</scope>
    <source>
        <strain evidence="2 3">FJI-L2-BK-P2</strain>
    </source>
</reference>
<dbReference type="GO" id="GO:0006790">
    <property type="term" value="P:sulfur compound metabolic process"/>
    <property type="evidence" value="ECO:0007669"/>
    <property type="project" value="TreeGrafter"/>
</dbReference>
<dbReference type="Gene3D" id="2.60.40.650">
    <property type="match status" value="1"/>
</dbReference>
<dbReference type="PANTHER" id="PTHR19372">
    <property type="entry name" value="SULFITE REDUCTASE"/>
    <property type="match status" value="1"/>
</dbReference>
<dbReference type="InterPro" id="IPR000572">
    <property type="entry name" value="OxRdtase_Mopterin-bd_dom"/>
</dbReference>
<protein>
    <recommendedName>
        <fullName evidence="1">Oxidoreductase molybdopterin-binding domain-containing protein</fullName>
    </recommendedName>
</protein>
<evidence type="ECO:0000259" key="1">
    <source>
        <dbReference type="Pfam" id="PF00174"/>
    </source>
</evidence>